<evidence type="ECO:0000256" key="9">
    <source>
        <dbReference type="ARBA" id="ARBA00022840"/>
    </source>
</evidence>
<dbReference type="GO" id="GO:0030955">
    <property type="term" value="F:potassium ion binding"/>
    <property type="evidence" value="ECO:0007669"/>
    <property type="project" value="InterPro"/>
</dbReference>
<evidence type="ECO:0000256" key="1">
    <source>
        <dbReference type="ARBA" id="ARBA00001958"/>
    </source>
</evidence>
<evidence type="ECO:0000256" key="11">
    <source>
        <dbReference type="ARBA" id="ARBA00023152"/>
    </source>
</evidence>
<evidence type="ECO:0000256" key="6">
    <source>
        <dbReference type="ARBA" id="ARBA00022723"/>
    </source>
</evidence>
<dbReference type="GO" id="GO:0004743">
    <property type="term" value="F:pyruvate kinase activity"/>
    <property type="evidence" value="ECO:0007669"/>
    <property type="project" value="UniProtKB-EC"/>
</dbReference>
<sequence>MRVLINFIAVSFVKSAEVINHLKSYIDARSPNSNIDVIAKIDSIDSLKNLEEIIQASDGAMIARGDLGAQIPLDDWKRAEVADVSEAVRQQADALMLSGESAMGQYPQKAFFTLQDVSMRTDRWLTEEKHRNRMELPVVAASVSGDISEEICNAAAKMGVDLTARSIFAFTRSASVKRHLNLRWGLIPICLALTDDMAYNLERGISLLKSRRMIKTGDRIIVVSDKSQSIQVINVPTHARENSEELKKLWTPSLGKKKKKSP</sequence>
<organism evidence="18">
    <name type="scientific">Fagus sylvatica</name>
    <name type="common">Beechnut</name>
    <dbReference type="NCBI Taxonomy" id="28930"/>
    <lineage>
        <taxon>Eukaryota</taxon>
        <taxon>Viridiplantae</taxon>
        <taxon>Streptophyta</taxon>
        <taxon>Embryophyta</taxon>
        <taxon>Tracheophyta</taxon>
        <taxon>Spermatophyta</taxon>
        <taxon>Magnoliopsida</taxon>
        <taxon>eudicotyledons</taxon>
        <taxon>Gunneridae</taxon>
        <taxon>Pentapetalae</taxon>
        <taxon>rosids</taxon>
        <taxon>fabids</taxon>
        <taxon>Fagales</taxon>
        <taxon>Fagaceae</taxon>
        <taxon>Fagus</taxon>
    </lineage>
</organism>
<evidence type="ECO:0000256" key="5">
    <source>
        <dbReference type="ARBA" id="ARBA00022679"/>
    </source>
</evidence>
<evidence type="ECO:0000313" key="18">
    <source>
        <dbReference type="EMBL" id="SPC98150.1"/>
    </source>
</evidence>
<feature type="domain" description="Pyruvate kinase C-terminal" evidence="17">
    <location>
        <begin position="165"/>
        <end position="226"/>
    </location>
</feature>
<dbReference type="EMBL" id="OIVN01001837">
    <property type="protein sequence ID" value="SPC98150.1"/>
    <property type="molecule type" value="Genomic_DNA"/>
</dbReference>
<dbReference type="Gene3D" id="3.20.20.60">
    <property type="entry name" value="Phosphoenolpyruvate-binding domains"/>
    <property type="match status" value="2"/>
</dbReference>
<dbReference type="InterPro" id="IPR036918">
    <property type="entry name" value="Pyrv_Knase_C_sf"/>
</dbReference>
<dbReference type="InterPro" id="IPR015793">
    <property type="entry name" value="Pyrv_Knase_brl"/>
</dbReference>
<evidence type="ECO:0000256" key="10">
    <source>
        <dbReference type="ARBA" id="ARBA00022842"/>
    </source>
</evidence>
<dbReference type="Pfam" id="PF02887">
    <property type="entry name" value="PK_C"/>
    <property type="match status" value="1"/>
</dbReference>
<dbReference type="UniPathway" id="UPA00109">
    <property type="reaction ID" value="UER00188"/>
</dbReference>
<dbReference type="GO" id="GO:0005524">
    <property type="term" value="F:ATP binding"/>
    <property type="evidence" value="ECO:0007669"/>
    <property type="project" value="UniProtKB-KW"/>
</dbReference>
<evidence type="ECO:0000256" key="3">
    <source>
        <dbReference type="ARBA" id="ARBA00008663"/>
    </source>
</evidence>
<reference evidence="18" key="1">
    <citation type="submission" date="2018-02" db="EMBL/GenBank/DDBJ databases">
        <authorList>
            <person name="Cohen D.B."/>
            <person name="Kent A.D."/>
        </authorList>
    </citation>
    <scope>NUCLEOTIDE SEQUENCE</scope>
</reference>
<proteinExistence type="inferred from homology"/>
<evidence type="ECO:0000256" key="7">
    <source>
        <dbReference type="ARBA" id="ARBA00022741"/>
    </source>
</evidence>
<comment type="cofactor">
    <cofactor evidence="1">
        <name>K(+)</name>
        <dbReference type="ChEBI" id="CHEBI:29103"/>
    </cofactor>
</comment>
<feature type="domain" description="Pyruvate kinase barrel" evidence="16">
    <location>
        <begin position="5"/>
        <end position="74"/>
    </location>
</feature>
<dbReference type="Pfam" id="PF00224">
    <property type="entry name" value="PK"/>
    <property type="match status" value="2"/>
</dbReference>
<evidence type="ECO:0000256" key="12">
    <source>
        <dbReference type="ARBA" id="ARBA00023317"/>
    </source>
</evidence>
<comment type="similarity">
    <text evidence="3 14">Belongs to the pyruvate kinase family.</text>
</comment>
<evidence type="ECO:0000259" key="16">
    <source>
        <dbReference type="Pfam" id="PF00224"/>
    </source>
</evidence>
<evidence type="ECO:0000259" key="17">
    <source>
        <dbReference type="Pfam" id="PF02887"/>
    </source>
</evidence>
<name>A0A2N9GFC8_FAGSY</name>
<comment type="catalytic activity">
    <reaction evidence="13 14">
        <text>pyruvate + ATP = phosphoenolpyruvate + ADP + H(+)</text>
        <dbReference type="Rhea" id="RHEA:18157"/>
        <dbReference type="ChEBI" id="CHEBI:15361"/>
        <dbReference type="ChEBI" id="CHEBI:15378"/>
        <dbReference type="ChEBI" id="CHEBI:30616"/>
        <dbReference type="ChEBI" id="CHEBI:58702"/>
        <dbReference type="ChEBI" id="CHEBI:456216"/>
        <dbReference type="EC" id="2.7.1.40"/>
    </reaction>
</comment>
<dbReference type="InterPro" id="IPR015813">
    <property type="entry name" value="Pyrv/PenolPyrv_kinase-like_dom"/>
</dbReference>
<keyword evidence="7" id="KW-0547">Nucleotide-binding</keyword>
<dbReference type="InterPro" id="IPR015795">
    <property type="entry name" value="Pyrv_Knase_C"/>
</dbReference>
<keyword evidence="6" id="KW-0479">Metal-binding</keyword>
<keyword evidence="11 14" id="KW-0324">Glycolysis</keyword>
<evidence type="ECO:0000256" key="13">
    <source>
        <dbReference type="ARBA" id="ARBA00048152"/>
    </source>
</evidence>
<protein>
    <recommendedName>
        <fullName evidence="4 14">Pyruvate kinase</fullName>
        <ecNumber evidence="4 14">2.7.1.40</ecNumber>
    </recommendedName>
</protein>
<feature type="domain" description="Pyruvate kinase barrel" evidence="16">
    <location>
        <begin position="78"/>
        <end position="110"/>
    </location>
</feature>
<keyword evidence="9" id="KW-0067">ATP-binding</keyword>
<keyword evidence="12" id="KW-0670">Pyruvate</keyword>
<evidence type="ECO:0000256" key="8">
    <source>
        <dbReference type="ARBA" id="ARBA00022777"/>
    </source>
</evidence>
<dbReference type="PANTHER" id="PTHR11817">
    <property type="entry name" value="PYRUVATE KINASE"/>
    <property type="match status" value="1"/>
</dbReference>
<dbReference type="SUPFAM" id="SSF51621">
    <property type="entry name" value="Phosphoenolpyruvate/pyruvate domain"/>
    <property type="match status" value="1"/>
</dbReference>
<dbReference type="PRINTS" id="PR01050">
    <property type="entry name" value="PYRUVTKNASE"/>
</dbReference>
<dbReference type="GO" id="GO:0016301">
    <property type="term" value="F:kinase activity"/>
    <property type="evidence" value="ECO:0007669"/>
    <property type="project" value="UniProtKB-KW"/>
</dbReference>
<dbReference type="Gene3D" id="3.40.1380.20">
    <property type="entry name" value="Pyruvate kinase, C-terminal domain"/>
    <property type="match status" value="1"/>
</dbReference>
<keyword evidence="8 14" id="KW-0418">Kinase</keyword>
<accession>A0A2N9GFC8</accession>
<dbReference type="InterPro" id="IPR001697">
    <property type="entry name" value="Pyr_Knase"/>
</dbReference>
<dbReference type="SUPFAM" id="SSF52935">
    <property type="entry name" value="PK C-terminal domain-like"/>
    <property type="match status" value="1"/>
</dbReference>
<gene>
    <name evidence="18" type="ORF">FSB_LOCUS26032</name>
</gene>
<keyword evidence="5 14" id="KW-0808">Transferase</keyword>
<dbReference type="InterPro" id="IPR040442">
    <property type="entry name" value="Pyrv_kinase-like_dom_sf"/>
</dbReference>
<dbReference type="GO" id="GO:0000287">
    <property type="term" value="F:magnesium ion binding"/>
    <property type="evidence" value="ECO:0007669"/>
    <property type="project" value="InterPro"/>
</dbReference>
<evidence type="ECO:0000256" key="14">
    <source>
        <dbReference type="RuleBase" id="RU000504"/>
    </source>
</evidence>
<evidence type="ECO:0000256" key="2">
    <source>
        <dbReference type="ARBA" id="ARBA00004997"/>
    </source>
</evidence>
<dbReference type="AlphaFoldDB" id="A0A2N9GFC8"/>
<evidence type="ECO:0000256" key="4">
    <source>
        <dbReference type="ARBA" id="ARBA00012142"/>
    </source>
</evidence>
<comment type="pathway">
    <text evidence="2 14">Carbohydrate degradation; glycolysis; pyruvate from D-glyceraldehyde 3-phosphate: step 5/5.</text>
</comment>
<dbReference type="EC" id="2.7.1.40" evidence="4 14"/>
<feature type="region of interest" description="Disordered" evidence="15">
    <location>
        <begin position="242"/>
        <end position="262"/>
    </location>
</feature>
<keyword evidence="10 14" id="KW-0460">Magnesium</keyword>
<evidence type="ECO:0000256" key="15">
    <source>
        <dbReference type="SAM" id="MobiDB-lite"/>
    </source>
</evidence>